<dbReference type="EMBL" id="FOVR01000003">
    <property type="protein sequence ID" value="SFO06385.1"/>
    <property type="molecule type" value="Genomic_DNA"/>
</dbReference>
<dbReference type="InterPro" id="IPR036388">
    <property type="entry name" value="WH-like_DNA-bd_sf"/>
</dbReference>
<dbReference type="AlphaFoldDB" id="A0A1I5E4E9"/>
<dbReference type="RefSeq" id="WP_175527961.1">
    <property type="nucleotide sequence ID" value="NZ_FOVR01000003.1"/>
</dbReference>
<dbReference type="Proteomes" id="UP000199236">
    <property type="component" value="Unassembled WGS sequence"/>
</dbReference>
<proteinExistence type="predicted"/>
<dbReference type="Gene3D" id="1.10.10.10">
    <property type="entry name" value="Winged helix-like DNA-binding domain superfamily/Winged helix DNA-binding domain"/>
    <property type="match status" value="1"/>
</dbReference>
<evidence type="ECO:0000313" key="2">
    <source>
        <dbReference type="EMBL" id="SFO06385.1"/>
    </source>
</evidence>
<evidence type="ECO:0000256" key="1">
    <source>
        <dbReference type="SAM" id="MobiDB-lite"/>
    </source>
</evidence>
<dbReference type="Pfam" id="PF13730">
    <property type="entry name" value="HTH_36"/>
    <property type="match status" value="1"/>
</dbReference>
<keyword evidence="3" id="KW-1185">Reference proteome</keyword>
<reference evidence="2 3" key="1">
    <citation type="submission" date="2016-10" db="EMBL/GenBank/DDBJ databases">
        <authorList>
            <person name="de Groot N.N."/>
        </authorList>
    </citation>
    <scope>NUCLEOTIDE SEQUENCE [LARGE SCALE GENOMIC DNA]</scope>
    <source>
        <strain evidence="2 3">CGMCC 1.9157</strain>
    </source>
</reference>
<feature type="region of interest" description="Disordered" evidence="1">
    <location>
        <begin position="104"/>
        <end position="153"/>
    </location>
</feature>
<protein>
    <submittedName>
        <fullName evidence="2">Helix-turn-helix domain-containing protein</fullName>
    </submittedName>
</protein>
<gene>
    <name evidence="2" type="ORF">SAMN04488056_10326</name>
</gene>
<organism evidence="2 3">
    <name type="scientific">Cohaesibacter marisflavi</name>
    <dbReference type="NCBI Taxonomy" id="655353"/>
    <lineage>
        <taxon>Bacteria</taxon>
        <taxon>Pseudomonadati</taxon>
        <taxon>Pseudomonadota</taxon>
        <taxon>Alphaproteobacteria</taxon>
        <taxon>Hyphomicrobiales</taxon>
        <taxon>Cohaesibacteraceae</taxon>
    </lineage>
</organism>
<evidence type="ECO:0000313" key="3">
    <source>
        <dbReference type="Proteomes" id="UP000199236"/>
    </source>
</evidence>
<name>A0A1I5E4E9_9HYPH</name>
<dbReference type="STRING" id="655353.SAMN04488056_10326"/>
<accession>A0A1I5E4E9</accession>
<sequence length="293" mass="32851">MSVKVSTWAWELQCVKGMTKLVLMALADSADDDGFCWPKLDTIASKASTSRSTVKRAIKELSDLNLLSVEHRERENGASATNYYWVNVGHNPDVYAQDVEGARMNPSRTSEEQTEGGGVQNEPGEGFTGEPGRGSMVTPHNEPSFKPSITSPLPPKAGGVAALADKNWKELCEKWELRLGDSFEQTKRPWANLDYPEKCFAVAHAKAFQKDNPKVYLKTYLRNKRWQSYEQAAQKSNQGQFVFIEKGSPEWAAWSRAKGGAIFASFNKDHRKLGCYQRTRWPQKKVDDNKLAG</sequence>